<dbReference type="InterPro" id="IPR050879">
    <property type="entry name" value="Acyltransferase_3"/>
</dbReference>
<feature type="transmembrane region" description="Helical" evidence="1">
    <location>
        <begin position="156"/>
        <end position="173"/>
    </location>
</feature>
<name>A0A6A6ZKK8_9PLEO</name>
<organism evidence="3 4">
    <name type="scientific">Ophiobolus disseminans</name>
    <dbReference type="NCBI Taxonomy" id="1469910"/>
    <lineage>
        <taxon>Eukaryota</taxon>
        <taxon>Fungi</taxon>
        <taxon>Dikarya</taxon>
        <taxon>Ascomycota</taxon>
        <taxon>Pezizomycotina</taxon>
        <taxon>Dothideomycetes</taxon>
        <taxon>Pleosporomycetidae</taxon>
        <taxon>Pleosporales</taxon>
        <taxon>Pleosporineae</taxon>
        <taxon>Phaeosphaeriaceae</taxon>
        <taxon>Ophiobolus</taxon>
    </lineage>
</organism>
<reference evidence="3" key="1">
    <citation type="journal article" date="2020" name="Stud. Mycol.">
        <title>101 Dothideomycetes genomes: a test case for predicting lifestyles and emergence of pathogens.</title>
        <authorList>
            <person name="Haridas S."/>
            <person name="Albert R."/>
            <person name="Binder M."/>
            <person name="Bloem J."/>
            <person name="Labutti K."/>
            <person name="Salamov A."/>
            <person name="Andreopoulos B."/>
            <person name="Baker S."/>
            <person name="Barry K."/>
            <person name="Bills G."/>
            <person name="Bluhm B."/>
            <person name="Cannon C."/>
            <person name="Castanera R."/>
            <person name="Culley D."/>
            <person name="Daum C."/>
            <person name="Ezra D."/>
            <person name="Gonzalez J."/>
            <person name="Henrissat B."/>
            <person name="Kuo A."/>
            <person name="Liang C."/>
            <person name="Lipzen A."/>
            <person name="Lutzoni F."/>
            <person name="Magnuson J."/>
            <person name="Mondo S."/>
            <person name="Nolan M."/>
            <person name="Ohm R."/>
            <person name="Pangilinan J."/>
            <person name="Park H.-J."/>
            <person name="Ramirez L."/>
            <person name="Alfaro M."/>
            <person name="Sun H."/>
            <person name="Tritt A."/>
            <person name="Yoshinaga Y."/>
            <person name="Zwiers L.-H."/>
            <person name="Turgeon B."/>
            <person name="Goodwin S."/>
            <person name="Spatafora J."/>
            <person name="Crous P."/>
            <person name="Grigoriev I."/>
        </authorList>
    </citation>
    <scope>NUCLEOTIDE SEQUENCE</scope>
    <source>
        <strain evidence="3">CBS 113818</strain>
    </source>
</reference>
<dbReference type="PANTHER" id="PTHR23028:SF125">
    <property type="entry name" value="ACYLTRANSFERASE"/>
    <property type="match status" value="1"/>
</dbReference>
<dbReference type="EMBL" id="MU006236">
    <property type="protein sequence ID" value="KAF2821632.1"/>
    <property type="molecule type" value="Genomic_DNA"/>
</dbReference>
<dbReference type="InterPro" id="IPR002656">
    <property type="entry name" value="Acyl_transf_3_dom"/>
</dbReference>
<feature type="transmembrane region" description="Helical" evidence="1">
    <location>
        <begin position="387"/>
        <end position="406"/>
    </location>
</feature>
<evidence type="ECO:0000259" key="2">
    <source>
        <dbReference type="Pfam" id="PF01757"/>
    </source>
</evidence>
<evidence type="ECO:0000313" key="4">
    <source>
        <dbReference type="Proteomes" id="UP000799424"/>
    </source>
</evidence>
<accession>A0A6A6ZKK8</accession>
<gene>
    <name evidence="3" type="ORF">CC86DRAFT_98837</name>
</gene>
<proteinExistence type="predicted"/>
<feature type="transmembrane region" description="Helical" evidence="1">
    <location>
        <begin position="356"/>
        <end position="375"/>
    </location>
</feature>
<dbReference type="PANTHER" id="PTHR23028">
    <property type="entry name" value="ACETYLTRANSFERASE"/>
    <property type="match status" value="1"/>
</dbReference>
<evidence type="ECO:0000313" key="3">
    <source>
        <dbReference type="EMBL" id="KAF2821632.1"/>
    </source>
</evidence>
<dbReference type="GO" id="GO:0016747">
    <property type="term" value="F:acyltransferase activity, transferring groups other than amino-acyl groups"/>
    <property type="evidence" value="ECO:0007669"/>
    <property type="project" value="InterPro"/>
</dbReference>
<dbReference type="AlphaFoldDB" id="A0A6A6ZKK8"/>
<feature type="transmembrane region" description="Helical" evidence="1">
    <location>
        <begin position="261"/>
        <end position="283"/>
    </location>
</feature>
<evidence type="ECO:0000256" key="1">
    <source>
        <dbReference type="SAM" id="Phobius"/>
    </source>
</evidence>
<feature type="transmembrane region" description="Helical" evidence="1">
    <location>
        <begin position="295"/>
        <end position="317"/>
    </location>
</feature>
<dbReference type="OrthoDB" id="5819582at2759"/>
<feature type="transmembrane region" description="Helical" evidence="1">
    <location>
        <begin position="108"/>
        <end position="128"/>
    </location>
</feature>
<dbReference type="Proteomes" id="UP000799424">
    <property type="component" value="Unassembled WGS sequence"/>
</dbReference>
<protein>
    <recommendedName>
        <fullName evidence="2">Acyltransferase 3 domain-containing protein</fullName>
    </recommendedName>
</protein>
<keyword evidence="1" id="KW-0812">Transmembrane</keyword>
<sequence length="501" mass="57872">MPAKPEGLLDRDLMSEITLQPTAWKPARFSRWSLDAVRPEFLTLRSSNSKRSIRTTTWLDGLRGFAAFLVYLHHNQLWSHGDKGNLIYENSFGYEGRHYFAALPFVRIFFSGGHFAVAIFFVISGYVLSIKALGHLHKGQTQVAAEAIGSALFRRWLRLYIPVIAVTLLWMSLRHWTGLWVDLQETKTTFREDLREWYLTFKNYSFVFSENTFAFSEMYHQHTWSIPIEFKGSIVIYTAVPALSRCTKSARLWCEVGLITYFLYIVDGYYGALFMAGMLLCDLDLLAQYDQLPRFLDVLSGFKEFIFFHLFIVALYLGGVPSFDAPNIDRAALIAKSPGWVWLSHLKPQAVFDAKWFYLFWAAFLTVASIPRMPYLKRFFETQLCQYLARISFALYLVHGLVIWSLSDRLYAAVGLERPKHKDGIPQWIGKFPISKKGPMGLELAFWAPQVIILPVTLYLAEVITKLIDESSVRFTNWLYRKTLAQTQRQPLHKRSFSSAC</sequence>
<keyword evidence="4" id="KW-1185">Reference proteome</keyword>
<keyword evidence="1" id="KW-0472">Membrane</keyword>
<keyword evidence="1" id="KW-1133">Transmembrane helix</keyword>
<dbReference type="Pfam" id="PF01757">
    <property type="entry name" value="Acyl_transf_3"/>
    <property type="match status" value="1"/>
</dbReference>
<feature type="domain" description="Acyltransferase 3" evidence="2">
    <location>
        <begin position="57"/>
        <end position="431"/>
    </location>
</feature>